<dbReference type="SUPFAM" id="SSF51735">
    <property type="entry name" value="NAD(P)-binding Rossmann-fold domains"/>
    <property type="match status" value="1"/>
</dbReference>
<dbReference type="Gene3D" id="3.40.50.720">
    <property type="entry name" value="NAD(P)-binding Rossmann-like Domain"/>
    <property type="match status" value="1"/>
</dbReference>
<dbReference type="InterPro" id="IPR000873">
    <property type="entry name" value="AMP-dep_synth/lig_dom"/>
</dbReference>
<dbReference type="Gene3D" id="3.40.50.980">
    <property type="match status" value="2"/>
</dbReference>
<dbReference type="InterPro" id="IPR009081">
    <property type="entry name" value="PP-bd_ACP"/>
</dbReference>
<dbReference type="Proteomes" id="UP000266188">
    <property type="component" value="Unassembled WGS sequence"/>
</dbReference>
<dbReference type="SUPFAM" id="SSF47336">
    <property type="entry name" value="ACP-like"/>
    <property type="match status" value="1"/>
</dbReference>
<protein>
    <submittedName>
        <fullName evidence="5">NAD dependent epimerase/dehydratase family</fullName>
    </submittedName>
</protein>
<dbReference type="Pfam" id="PF00501">
    <property type="entry name" value="AMP-binding"/>
    <property type="match status" value="1"/>
</dbReference>
<dbReference type="InterPro" id="IPR036291">
    <property type="entry name" value="NAD(P)-bd_dom_sf"/>
</dbReference>
<dbReference type="PANTHER" id="PTHR44845:SF6">
    <property type="entry name" value="BETA-ALANINE-ACTIVATING ENZYME"/>
    <property type="match status" value="1"/>
</dbReference>
<comment type="caution">
    <text evidence="5">The sequence shown here is derived from an EMBL/GenBank/DDBJ whole genome shotgun (WGS) entry which is preliminary data.</text>
</comment>
<dbReference type="PROSITE" id="PS00455">
    <property type="entry name" value="AMP_BINDING"/>
    <property type="match status" value="1"/>
</dbReference>
<evidence type="ECO:0000256" key="1">
    <source>
        <dbReference type="ARBA" id="ARBA00022450"/>
    </source>
</evidence>
<dbReference type="InterPro" id="IPR010080">
    <property type="entry name" value="Thioester_reductase-like_dom"/>
</dbReference>
<dbReference type="AlphaFoldDB" id="A0A3A2ZJ53"/>
<dbReference type="PANTHER" id="PTHR44845">
    <property type="entry name" value="CARRIER DOMAIN-CONTAINING PROTEIN"/>
    <property type="match status" value="1"/>
</dbReference>
<dbReference type="InterPro" id="IPR020845">
    <property type="entry name" value="AMP-binding_CS"/>
</dbReference>
<dbReference type="InterPro" id="IPR013120">
    <property type="entry name" value="FAR_NAD-bd"/>
</dbReference>
<dbReference type="Gene3D" id="1.10.1200.10">
    <property type="entry name" value="ACP-like"/>
    <property type="match status" value="1"/>
</dbReference>
<dbReference type="STRING" id="2070753.A0A3A2ZJ53"/>
<evidence type="ECO:0000256" key="3">
    <source>
        <dbReference type="ARBA" id="ARBA00029454"/>
    </source>
</evidence>
<name>A0A3A2ZJ53_9EURO</name>
<organism evidence="5 6">
    <name type="scientific">Aspergillus sclerotialis</name>
    <dbReference type="NCBI Taxonomy" id="2070753"/>
    <lineage>
        <taxon>Eukaryota</taxon>
        <taxon>Fungi</taxon>
        <taxon>Dikarya</taxon>
        <taxon>Ascomycota</taxon>
        <taxon>Pezizomycotina</taxon>
        <taxon>Eurotiomycetes</taxon>
        <taxon>Eurotiomycetidae</taxon>
        <taxon>Eurotiales</taxon>
        <taxon>Aspergillaceae</taxon>
        <taxon>Aspergillus</taxon>
        <taxon>Aspergillus subgen. Polypaecilum</taxon>
    </lineage>
</organism>
<dbReference type="EMBL" id="MVGC01000132">
    <property type="protein sequence ID" value="RJE23178.1"/>
    <property type="molecule type" value="Genomic_DNA"/>
</dbReference>
<evidence type="ECO:0000256" key="2">
    <source>
        <dbReference type="ARBA" id="ARBA00022553"/>
    </source>
</evidence>
<dbReference type="OrthoDB" id="408177at2759"/>
<dbReference type="Gene3D" id="3.30.300.30">
    <property type="match status" value="1"/>
</dbReference>
<dbReference type="PROSITE" id="PS50075">
    <property type="entry name" value="CARRIER"/>
    <property type="match status" value="1"/>
</dbReference>
<dbReference type="InterPro" id="IPR045851">
    <property type="entry name" value="AMP-bd_C_sf"/>
</dbReference>
<comment type="similarity">
    <text evidence="3">Belongs to the NRP synthetase family.</text>
</comment>
<keyword evidence="6" id="KW-1185">Reference proteome</keyword>
<dbReference type="Pfam" id="PF07993">
    <property type="entry name" value="NAD_binding_4"/>
    <property type="match status" value="1"/>
</dbReference>
<keyword evidence="2" id="KW-0597">Phosphoprotein</keyword>
<evidence type="ECO:0000259" key="4">
    <source>
        <dbReference type="PROSITE" id="PS50075"/>
    </source>
</evidence>
<feature type="domain" description="Carrier" evidence="4">
    <location>
        <begin position="535"/>
        <end position="612"/>
    </location>
</feature>
<dbReference type="CDD" id="cd05235">
    <property type="entry name" value="SDR_e1"/>
    <property type="match status" value="1"/>
</dbReference>
<sequence length="1030" mass="113453">MGSVAVTTAEQYDIAVRRNRGLGQLFYDEVQRRPASIAVIDDHTSLTYEELHTQACQIAERLSQEAVGVEEPVGILVQHGIADVVAQMAIIYAGGSCVPIDPTLPEQQIQRRLERLSSRLILVDQANTKRQLPFTLIALEQPSSLNTEELCITGQYPVTTDLSHRTHLIHTSGTTSEPKAVQIVACSILEVVFHAPFEPVHTDDVVAHVNNTSFDVALFDIWVPLLRGARITIVSKTILLDLPSLAKQIDRHGITVMATTTALLNLAASTYTRAFANLRICFIGGEAANLAAVETILNEGPPDMLINAYGPTECCIFCLAHRVTQRDLQTGSISIGTPIGRTVAYIANEAGEADDEGELWIGGPGVSPGYVNLPDKNEASFTKVEGLTTASGDPIRFYRTGDIVRRRPDGQIDYVGRRDHQVKVRGYRIELGAVEAGLLKTGQFAEAVAMRIEAPQEGAGSILVAYATPADPSNPPTIPEALDMLKKILPGYMIPQLELISTMPLNSHVKVDRKRLVDLFYQKREFQLLQGPSDPLVKDTRSTLASLWAKILASPLPSYQDDDDFFLLGGTSLQASLLISQIRQAFGTEVSLLTLYDNSSLGALADIIDQYRGGQFETVRNDCDLWLADTKLADDLPTPVGSPVDWRRDTEGRVFLTGATGFVGAFLLADLLRMPEVHQVGCLVRAKDAVAGMERLRAAMAKYDLWNDQFTHKLLAFPGVLEDKYLGQEQARFNELANWASVVFHLGARVNYVQPYSLHRPANTLGTVNVVRFACHGRTKTVHYISSISCFGPTGFVTGAKIVEEDESLLPHIEALPYDHGYAQSQWVAEQLLRRLMDRGFPIAVYRPGFITGHSQTGACNPDDFFSRLIHACRQMGCYPQLPNQRKEFVPVDYVNSVVLHIAASPAALGHAFHIVPPSRELSIDMNDSMDLIGSTTSTSTPSSIEGVPYAEWIRRLAANPPKQLQPLLPMLAEKVQDGLTRWELYENMPLYQTTNTNKALADYPGGLDFPVLGPALMQRYQNYLQTRFS</sequence>
<dbReference type="SUPFAM" id="SSF56801">
    <property type="entry name" value="Acetyl-CoA synthetase-like"/>
    <property type="match status" value="1"/>
</dbReference>
<proteinExistence type="inferred from homology"/>
<dbReference type="NCBIfam" id="TIGR01746">
    <property type="entry name" value="Thioester-redct"/>
    <property type="match status" value="1"/>
</dbReference>
<gene>
    <name evidence="5" type="ORF">PHISCL_04485</name>
</gene>
<keyword evidence="1" id="KW-0596">Phosphopantetheine</keyword>
<reference evidence="6" key="1">
    <citation type="submission" date="2017-02" db="EMBL/GenBank/DDBJ databases">
        <authorList>
            <person name="Tafer H."/>
            <person name="Lopandic K."/>
        </authorList>
    </citation>
    <scope>NUCLEOTIDE SEQUENCE [LARGE SCALE GENOMIC DNA]</scope>
    <source>
        <strain evidence="6">CBS 366.77</strain>
    </source>
</reference>
<dbReference type="Pfam" id="PF00550">
    <property type="entry name" value="PP-binding"/>
    <property type="match status" value="1"/>
</dbReference>
<accession>A0A3A2ZJ53</accession>
<dbReference type="Gene3D" id="2.30.38.10">
    <property type="entry name" value="Luciferase, Domain 3"/>
    <property type="match status" value="1"/>
</dbReference>
<dbReference type="CDD" id="cd05930">
    <property type="entry name" value="A_NRPS"/>
    <property type="match status" value="1"/>
</dbReference>
<dbReference type="InterPro" id="IPR036736">
    <property type="entry name" value="ACP-like_sf"/>
</dbReference>
<evidence type="ECO:0000313" key="6">
    <source>
        <dbReference type="Proteomes" id="UP000266188"/>
    </source>
</evidence>
<evidence type="ECO:0000313" key="5">
    <source>
        <dbReference type="EMBL" id="RJE23178.1"/>
    </source>
</evidence>